<dbReference type="EMBL" id="GBRH01235593">
    <property type="protein sequence ID" value="JAD62302.1"/>
    <property type="molecule type" value="Transcribed_RNA"/>
</dbReference>
<keyword evidence="1" id="KW-0732">Signal</keyword>
<proteinExistence type="predicted"/>
<reference evidence="2" key="2">
    <citation type="journal article" date="2015" name="Data Brief">
        <title>Shoot transcriptome of the giant reed, Arundo donax.</title>
        <authorList>
            <person name="Barrero R.A."/>
            <person name="Guerrero F.D."/>
            <person name="Moolhuijzen P."/>
            <person name="Goolsby J.A."/>
            <person name="Tidwell J."/>
            <person name="Bellgard S.E."/>
            <person name="Bellgard M.I."/>
        </authorList>
    </citation>
    <scope>NUCLEOTIDE SEQUENCE</scope>
    <source>
        <tissue evidence="2">Shoot tissue taken approximately 20 cm above the soil surface</tissue>
    </source>
</reference>
<feature type="chain" id="PRO_5002045862" evidence="1">
    <location>
        <begin position="26"/>
        <end position="43"/>
    </location>
</feature>
<evidence type="ECO:0000313" key="2">
    <source>
        <dbReference type="EMBL" id="JAD62302.1"/>
    </source>
</evidence>
<feature type="signal peptide" evidence="1">
    <location>
        <begin position="1"/>
        <end position="25"/>
    </location>
</feature>
<reference evidence="2" key="1">
    <citation type="submission" date="2014-09" db="EMBL/GenBank/DDBJ databases">
        <authorList>
            <person name="Magalhaes I.L.F."/>
            <person name="Oliveira U."/>
            <person name="Santos F.R."/>
            <person name="Vidigal T.H.D.A."/>
            <person name="Brescovit A.D."/>
            <person name="Santos A.J."/>
        </authorList>
    </citation>
    <scope>NUCLEOTIDE SEQUENCE</scope>
    <source>
        <tissue evidence="2">Shoot tissue taken approximately 20 cm above the soil surface</tissue>
    </source>
</reference>
<name>A0A0A9BSP5_ARUDO</name>
<sequence length="43" mass="5290">MKQILVQLFNLISLVILMQWRSSKKENCRQLYSRNNWLEHKTV</sequence>
<organism evidence="2">
    <name type="scientific">Arundo donax</name>
    <name type="common">Giant reed</name>
    <name type="synonym">Donax arundinaceus</name>
    <dbReference type="NCBI Taxonomy" id="35708"/>
    <lineage>
        <taxon>Eukaryota</taxon>
        <taxon>Viridiplantae</taxon>
        <taxon>Streptophyta</taxon>
        <taxon>Embryophyta</taxon>
        <taxon>Tracheophyta</taxon>
        <taxon>Spermatophyta</taxon>
        <taxon>Magnoliopsida</taxon>
        <taxon>Liliopsida</taxon>
        <taxon>Poales</taxon>
        <taxon>Poaceae</taxon>
        <taxon>PACMAD clade</taxon>
        <taxon>Arundinoideae</taxon>
        <taxon>Arundineae</taxon>
        <taxon>Arundo</taxon>
    </lineage>
</organism>
<accession>A0A0A9BSP5</accession>
<dbReference type="AlphaFoldDB" id="A0A0A9BSP5"/>
<evidence type="ECO:0000256" key="1">
    <source>
        <dbReference type="SAM" id="SignalP"/>
    </source>
</evidence>
<protein>
    <submittedName>
        <fullName evidence="2">Uncharacterized protein</fullName>
    </submittedName>
</protein>